<dbReference type="GeneID" id="40102589"/>
<dbReference type="HAMAP" id="MF_00008">
    <property type="entry name" value="Thymidy_synth_bact"/>
    <property type="match status" value="1"/>
</dbReference>
<comment type="similarity">
    <text evidence="1">Belongs to the thymidylate synthase family.</text>
</comment>
<dbReference type="PRINTS" id="PR00108">
    <property type="entry name" value="THYMDSNTHASE"/>
</dbReference>
<keyword evidence="5 10" id="KW-0489">Methyltransferase</keyword>
<dbReference type="GO" id="GO:0004799">
    <property type="term" value="F:thymidylate synthase activity"/>
    <property type="evidence" value="ECO:0007669"/>
    <property type="project" value="UniProtKB-EC"/>
</dbReference>
<dbReference type="Gene3D" id="3.30.572.10">
    <property type="entry name" value="Thymidylate synthase/dCMP hydroxymethylase domain"/>
    <property type="match status" value="1"/>
</dbReference>
<dbReference type="InterPro" id="IPR020940">
    <property type="entry name" value="Thymidylate_synthase_AS"/>
</dbReference>
<keyword evidence="11" id="KW-1185">Reference proteome</keyword>
<dbReference type="InterPro" id="IPR000398">
    <property type="entry name" value="Thymidylate_synthase"/>
</dbReference>
<evidence type="ECO:0000256" key="5">
    <source>
        <dbReference type="ARBA" id="ARBA00022603"/>
    </source>
</evidence>
<evidence type="ECO:0000256" key="6">
    <source>
        <dbReference type="ARBA" id="ARBA00022679"/>
    </source>
</evidence>
<dbReference type="PANTHER" id="PTHR11548:SF1">
    <property type="entry name" value="THYMIDYLATE SYNTHASE 1"/>
    <property type="match status" value="1"/>
</dbReference>
<dbReference type="GO" id="GO:0032259">
    <property type="term" value="P:methylation"/>
    <property type="evidence" value="ECO:0007669"/>
    <property type="project" value="UniProtKB-KW"/>
</dbReference>
<evidence type="ECO:0000256" key="8">
    <source>
        <dbReference type="PROSITE-ProRule" id="PRU10016"/>
    </source>
</evidence>
<dbReference type="CDD" id="cd00351">
    <property type="entry name" value="TS_Pyrimidine_HMase"/>
    <property type="match status" value="1"/>
</dbReference>
<protein>
    <recommendedName>
        <fullName evidence="4">Thymidylate synthase</fullName>
        <ecNumber evidence="3">2.1.1.45</ecNumber>
    </recommendedName>
</protein>
<dbReference type="InterPro" id="IPR036926">
    <property type="entry name" value="Thymidate_synth/dCMP_Mease_sf"/>
</dbReference>
<keyword evidence="7" id="KW-0545">Nucleotide biosynthesis</keyword>
<dbReference type="Pfam" id="PF00303">
    <property type="entry name" value="Thymidylat_synt"/>
    <property type="match status" value="1"/>
</dbReference>
<evidence type="ECO:0000256" key="7">
    <source>
        <dbReference type="ARBA" id="ARBA00022727"/>
    </source>
</evidence>
<dbReference type="InterPro" id="IPR045097">
    <property type="entry name" value="Thymidate_synth/dCMP_Mease"/>
</dbReference>
<dbReference type="InterPro" id="IPR023451">
    <property type="entry name" value="Thymidate_synth/dCMP_Mease_dom"/>
</dbReference>
<evidence type="ECO:0000259" key="9">
    <source>
        <dbReference type="Pfam" id="PF00303"/>
    </source>
</evidence>
<reference evidence="10 11" key="1">
    <citation type="submission" date="2013-02" db="EMBL/GenBank/DDBJ databases">
        <authorList>
            <person name="Lukaszewicz M."/>
            <person name="Biegalska A."/>
            <person name="Krasowska A."/>
        </authorList>
    </citation>
    <scope>NUCLEOTIDE SEQUENCE [LARGE SCALE GENOMIC DNA]</scope>
</reference>
<dbReference type="OrthoDB" id="13491at10239"/>
<feature type="active site" evidence="8">
    <location>
        <position position="168"/>
    </location>
</feature>
<comment type="subunit">
    <text evidence="2">Homodimer.</text>
</comment>
<dbReference type="RefSeq" id="YP_009625693.1">
    <property type="nucleotide sequence ID" value="NC_042133.1"/>
</dbReference>
<evidence type="ECO:0000256" key="1">
    <source>
        <dbReference type="ARBA" id="ARBA00009972"/>
    </source>
</evidence>
<dbReference type="EC" id="2.1.1.45" evidence="3"/>
<evidence type="ECO:0000313" key="10">
    <source>
        <dbReference type="EMBL" id="AGK86851.1"/>
    </source>
</evidence>
<feature type="domain" description="Thymidylate synthase/dCMP hydroxymethylase" evidence="9">
    <location>
        <begin position="7"/>
        <end position="286"/>
    </location>
</feature>
<dbReference type="FunFam" id="3.30.572.10:FF:000013">
    <property type="entry name" value="Thymidylate synthase"/>
    <property type="match status" value="1"/>
</dbReference>
<dbReference type="Proteomes" id="UP000258501">
    <property type="component" value="Segment"/>
</dbReference>
<dbReference type="PROSITE" id="PS00091">
    <property type="entry name" value="THYMIDYLATE_SYNTHASE"/>
    <property type="match status" value="1"/>
</dbReference>
<evidence type="ECO:0000256" key="2">
    <source>
        <dbReference type="ARBA" id="ARBA00011738"/>
    </source>
</evidence>
<name>R4JGI1_9CAUD</name>
<evidence type="ECO:0000256" key="4">
    <source>
        <dbReference type="ARBA" id="ARBA00015931"/>
    </source>
</evidence>
<keyword evidence="6 10" id="KW-0808">Transferase</keyword>
<gene>
    <name evidence="10" type="primary">thyA</name>
    <name evidence="10" type="ORF">SIOphi_00215</name>
</gene>
<dbReference type="PANTHER" id="PTHR11548">
    <property type="entry name" value="THYMIDYLATE SYNTHASE 1"/>
    <property type="match status" value="1"/>
</dbReference>
<dbReference type="EMBL" id="KC699836">
    <property type="protein sequence ID" value="AGK86851.1"/>
    <property type="molecule type" value="Genomic_DNA"/>
</dbReference>
<dbReference type="NCBIfam" id="NF002497">
    <property type="entry name" value="PRK01827.1-3"/>
    <property type="match status" value="1"/>
</dbReference>
<dbReference type="KEGG" id="vg:40102589"/>
<dbReference type="NCBIfam" id="TIGR03284">
    <property type="entry name" value="thym_sym"/>
    <property type="match status" value="1"/>
</dbReference>
<dbReference type="GO" id="GO:0006231">
    <property type="term" value="P:dTMP biosynthetic process"/>
    <property type="evidence" value="ECO:0007669"/>
    <property type="project" value="InterPro"/>
</dbReference>
<evidence type="ECO:0000313" key="11">
    <source>
        <dbReference type="Proteomes" id="UP000258501"/>
    </source>
</evidence>
<organism evidence="10 11">
    <name type="scientific">Bacillus phage SIOphi</name>
    <dbReference type="NCBI Taxonomy" id="1285382"/>
    <lineage>
        <taxon>Viruses</taxon>
        <taxon>Duplodnaviria</taxon>
        <taxon>Heunggongvirae</taxon>
        <taxon>Uroviricota</taxon>
        <taxon>Caudoviricetes</taxon>
        <taxon>Herelleviridae</taxon>
        <taxon>Bastillevirinae</taxon>
        <taxon>Siophivirus</taxon>
        <taxon>Siophivirus SIOphi</taxon>
    </lineage>
</organism>
<sequence>MTHADLEYLNLVKKIVKEGHKKEDRTGTGTISLFGPQMEFDLSKGFPLLTTKKLPFRIIAEELLWFIKGDTDLKTLLDKNIHIWTPDAYRFYRESGGTLSYEVFVEKAKEDGFDLGPIYGAQWGRWGDKNIDQLGYVIEEIKNNPDSRRMLVSTWNPTDLSKMALPPCHTMFQFYVSSGELSCKLYQRSGDAFLGIPFNIASYALLTHIIAKMTGLKVGKFIHTLGDAHLYSNHLDSAFEQLKREPRELPKLEVKTIHEDIRDYTIDDFELIGYDPHPVIKGKLSVGLKDGGEK</sequence>
<dbReference type="SUPFAM" id="SSF55831">
    <property type="entry name" value="Thymidylate synthase/dCMP hydroxymethylase"/>
    <property type="match status" value="1"/>
</dbReference>
<evidence type="ECO:0000256" key="3">
    <source>
        <dbReference type="ARBA" id="ARBA00011947"/>
    </source>
</evidence>
<accession>R4JGI1</accession>
<proteinExistence type="inferred from homology"/>